<evidence type="ECO:0000256" key="1">
    <source>
        <dbReference type="SAM" id="MobiDB-lite"/>
    </source>
</evidence>
<evidence type="ECO:0000313" key="4">
    <source>
        <dbReference type="EMBL" id="MCB5363022.1"/>
    </source>
</evidence>
<sequence>MSHAHAFDHHSYILACAQGRAQALHALFNHEAPSMLALAQVWLGDEARARQVLSDTFILVWRHASHYPAQAEQARAWLYSILRHRLKYEAREGQVPDRARWHNLPQLSAHVLAALPDADKRLLQAAYSLGLNRQSLTLLAPHADLNELRPTLAALVHDHGLESPTLPALDQEALAAYVLGVADEVTDRRATDLLQSQAAAAQHVLHWEGVCLVFVDALPPATASQELLIAICRQLKLPLPVPMPVRASVVQTRAQASQAKAPAAQAAARPAAYPQSETPKPLLRVPSGNTAERAKVEGAVPAQAQPQAPQPGATTPPAAVKTPEIKPAPAPAPKSVAAEKPAAVTPTAATPAPETQPTDTPPSATTPAPIHAERRSAQPKPERSRPRPSFLPWLGGLAMMLALGVAGYQWLSGLSQAAVPPPPPTLQHLAVLQAPGSSSTPGWLLTQTSDLQLNLRPLVNVELAPNEAVYLWTQAQADPSPRLLSRVVPNMPLRLAPELIGPVQAGQVFEMTLEPMRQTLPAEPEGPVLFIGRTVGLESAAPPATPGGAAHPPALRNP</sequence>
<evidence type="ECO:0000259" key="2">
    <source>
        <dbReference type="Pfam" id="PF04542"/>
    </source>
</evidence>
<feature type="compositionally biased region" description="Low complexity" evidence="1">
    <location>
        <begin position="261"/>
        <end position="275"/>
    </location>
</feature>
<dbReference type="RefSeq" id="WP_226953265.1">
    <property type="nucleotide sequence ID" value="NZ_JACDXW010000002.1"/>
</dbReference>
<feature type="region of interest" description="Disordered" evidence="1">
    <location>
        <begin position="261"/>
        <end position="388"/>
    </location>
</feature>
<dbReference type="InterPro" id="IPR013325">
    <property type="entry name" value="RNA_pol_sigma_r2"/>
</dbReference>
<evidence type="ECO:0000259" key="3">
    <source>
        <dbReference type="Pfam" id="PF10099"/>
    </source>
</evidence>
<evidence type="ECO:0000313" key="5">
    <source>
        <dbReference type="Proteomes" id="UP000776983"/>
    </source>
</evidence>
<gene>
    <name evidence="4" type="ORF">H0484_04540</name>
</gene>
<protein>
    <recommendedName>
        <fullName evidence="6">RNA polymerase sigma factor</fullName>
    </recommendedName>
</protein>
<feature type="domain" description="RNA polymerase sigma-70 region 2" evidence="2">
    <location>
        <begin position="27"/>
        <end position="91"/>
    </location>
</feature>
<feature type="compositionally biased region" description="Low complexity" evidence="1">
    <location>
        <begin position="333"/>
        <end position="369"/>
    </location>
</feature>
<dbReference type="SUPFAM" id="SSF88946">
    <property type="entry name" value="Sigma2 domain of RNA polymerase sigma factors"/>
    <property type="match status" value="1"/>
</dbReference>
<accession>A0ABS8CAG0</accession>
<keyword evidence="5" id="KW-1185">Reference proteome</keyword>
<dbReference type="Proteomes" id="UP000776983">
    <property type="component" value="Unassembled WGS sequence"/>
</dbReference>
<proteinExistence type="predicted"/>
<organism evidence="4 5">
    <name type="scientific">Mesopusillimonas faecipullorum</name>
    <dbReference type="NCBI Taxonomy" id="2755040"/>
    <lineage>
        <taxon>Bacteria</taxon>
        <taxon>Pseudomonadati</taxon>
        <taxon>Pseudomonadota</taxon>
        <taxon>Betaproteobacteria</taxon>
        <taxon>Burkholderiales</taxon>
        <taxon>Alcaligenaceae</taxon>
        <taxon>Mesopusillimonas</taxon>
    </lineage>
</organism>
<feature type="domain" description="Anti-sigma K factor RskA C-terminal" evidence="3">
    <location>
        <begin position="397"/>
        <end position="528"/>
    </location>
</feature>
<feature type="compositionally biased region" description="Low complexity" evidence="1">
    <location>
        <begin position="298"/>
        <end position="320"/>
    </location>
</feature>
<dbReference type="InterPro" id="IPR018764">
    <property type="entry name" value="RskA_C"/>
</dbReference>
<dbReference type="EMBL" id="JACDXW010000002">
    <property type="protein sequence ID" value="MCB5363022.1"/>
    <property type="molecule type" value="Genomic_DNA"/>
</dbReference>
<reference evidence="4 5" key="1">
    <citation type="submission" date="2020-07" db="EMBL/GenBank/DDBJ databases">
        <title>Pusillimonas sp. nov., isolated from poultry manure in Taiwan.</title>
        <authorList>
            <person name="Lin S.-Y."/>
            <person name="Tang Y.-S."/>
            <person name="Young C.-C."/>
        </authorList>
    </citation>
    <scope>NUCLEOTIDE SEQUENCE [LARGE SCALE GENOMIC DNA]</scope>
    <source>
        <strain evidence="4 5">CC-YST705</strain>
    </source>
</reference>
<feature type="compositionally biased region" description="Basic and acidic residues" evidence="1">
    <location>
        <begin position="371"/>
        <end position="385"/>
    </location>
</feature>
<comment type="caution">
    <text evidence="4">The sequence shown here is derived from an EMBL/GenBank/DDBJ whole genome shotgun (WGS) entry which is preliminary data.</text>
</comment>
<evidence type="ECO:0008006" key="6">
    <source>
        <dbReference type="Google" id="ProtNLM"/>
    </source>
</evidence>
<name>A0ABS8CAG0_9BURK</name>
<dbReference type="Gene3D" id="1.10.1740.10">
    <property type="match status" value="1"/>
</dbReference>
<dbReference type="InterPro" id="IPR007627">
    <property type="entry name" value="RNA_pol_sigma70_r2"/>
</dbReference>
<dbReference type="Pfam" id="PF10099">
    <property type="entry name" value="RskA_C"/>
    <property type="match status" value="1"/>
</dbReference>
<dbReference type="Pfam" id="PF04542">
    <property type="entry name" value="Sigma70_r2"/>
    <property type="match status" value="1"/>
</dbReference>